<dbReference type="OrthoDB" id="6624723at2"/>
<dbReference type="AlphaFoldDB" id="A0A379FYG2"/>
<evidence type="ECO:0000313" key="1">
    <source>
        <dbReference type="EMBL" id="SUC33707.1"/>
    </source>
</evidence>
<sequence length="214" mass="24516">MVIELFFKTRDKKALHTFALVVKTHEKWRKELLNICKQYGFTEFLGPDFCTPDLFLQDRYSTKVRGRGFNPVNDKSVYLSPDYEPFTLRRDYPVSAAIFRQIDDMSRGALASLNLTQEAYGRPDHVGYQHAACLLLGISHPYIKGDVTAFSQVWRLVDEQGLPLLVASVPVPMRDADMQYQIPDIPDVWQDVSAHEVVSAFNYHNAKVNEMSVK</sequence>
<evidence type="ECO:0000313" key="2">
    <source>
        <dbReference type="Proteomes" id="UP000255129"/>
    </source>
</evidence>
<dbReference type="RefSeq" id="WP_011039780.1">
    <property type="nucleotide sequence ID" value="NZ_UGUA01000001.1"/>
</dbReference>
<dbReference type="Proteomes" id="UP000255129">
    <property type="component" value="Unassembled WGS sequence"/>
</dbReference>
<gene>
    <name evidence="1" type="ORF">NCTC12026_00028</name>
</gene>
<proteinExistence type="predicted"/>
<protein>
    <submittedName>
        <fullName evidence="1">Uncharacterized protein</fullName>
    </submittedName>
</protein>
<accession>A0A379FYG2</accession>
<reference evidence="1 2" key="1">
    <citation type="submission" date="2018-06" db="EMBL/GenBank/DDBJ databases">
        <authorList>
            <consortium name="Pathogen Informatics"/>
            <person name="Doyle S."/>
        </authorList>
    </citation>
    <scope>NUCLEOTIDE SEQUENCE [LARGE SCALE GENOMIC DNA]</scope>
    <source>
        <strain evidence="1 2">NCTC12026</strain>
    </source>
</reference>
<dbReference type="EMBL" id="UGUA01000001">
    <property type="protein sequence ID" value="SUC33707.1"/>
    <property type="molecule type" value="Genomic_DNA"/>
</dbReference>
<dbReference type="GeneID" id="89492319"/>
<organism evidence="1 2">
    <name type="scientific">Providencia rustigianii</name>
    <dbReference type="NCBI Taxonomy" id="158850"/>
    <lineage>
        <taxon>Bacteria</taxon>
        <taxon>Pseudomonadati</taxon>
        <taxon>Pseudomonadota</taxon>
        <taxon>Gammaproteobacteria</taxon>
        <taxon>Enterobacterales</taxon>
        <taxon>Morganellaceae</taxon>
        <taxon>Providencia</taxon>
    </lineage>
</organism>
<name>A0A379FYG2_9GAMM</name>